<gene>
    <name evidence="2" type="ORF">SAMN05216412_104147</name>
</gene>
<reference evidence="2 3" key="1">
    <citation type="submission" date="2016-10" db="EMBL/GenBank/DDBJ databases">
        <authorList>
            <person name="de Groot N.N."/>
        </authorList>
    </citation>
    <scope>NUCLEOTIDE SEQUENCE [LARGE SCALE GENOMIC DNA]</scope>
    <source>
        <strain evidence="2 3">Nl7</strain>
    </source>
</reference>
<evidence type="ECO:0000313" key="2">
    <source>
        <dbReference type="EMBL" id="SET24591.1"/>
    </source>
</evidence>
<dbReference type="OrthoDB" id="8565672at2"/>
<sequence length="144" mass="15834">MITALKPVINAIEPVIEAIRPRITVILTAIFAAFAFTGGYFVSDWRSASQLQRLNSQNAILSAASEKCALDIRSVRTAMSTLTEVAAEREKNATEAMRHAAAVAAKHTSRAKKIRALPAVAAEHQYEAITREQIEYVQSRHQTD</sequence>
<dbReference type="EMBL" id="FOHI01000004">
    <property type="protein sequence ID" value="SET24591.1"/>
    <property type="molecule type" value="Genomic_DNA"/>
</dbReference>
<dbReference type="AlphaFoldDB" id="A0A1I0CYN6"/>
<keyword evidence="1" id="KW-1133">Transmembrane helix</keyword>
<keyword evidence="1" id="KW-0472">Membrane</keyword>
<protein>
    <submittedName>
        <fullName evidence="2">Uncharacterized protein</fullName>
    </submittedName>
</protein>
<accession>A0A1I0CYN6</accession>
<name>A0A1I0CYN6_9PROT</name>
<evidence type="ECO:0000256" key="1">
    <source>
        <dbReference type="SAM" id="Phobius"/>
    </source>
</evidence>
<proteinExistence type="predicted"/>
<keyword evidence="1" id="KW-0812">Transmembrane</keyword>
<organism evidence="2 3">
    <name type="scientific">Nitrosospira multiformis</name>
    <dbReference type="NCBI Taxonomy" id="1231"/>
    <lineage>
        <taxon>Bacteria</taxon>
        <taxon>Pseudomonadati</taxon>
        <taxon>Pseudomonadota</taxon>
        <taxon>Betaproteobacteria</taxon>
        <taxon>Nitrosomonadales</taxon>
        <taxon>Nitrosomonadaceae</taxon>
        <taxon>Nitrosospira</taxon>
    </lineage>
</organism>
<dbReference type="RefSeq" id="WP_074706972.1">
    <property type="nucleotide sequence ID" value="NZ_FOHI01000004.1"/>
</dbReference>
<evidence type="ECO:0000313" key="3">
    <source>
        <dbReference type="Proteomes" id="UP000183339"/>
    </source>
</evidence>
<dbReference type="Proteomes" id="UP000183339">
    <property type="component" value="Unassembled WGS sequence"/>
</dbReference>
<feature type="transmembrane region" description="Helical" evidence="1">
    <location>
        <begin position="23"/>
        <end position="43"/>
    </location>
</feature>